<dbReference type="GO" id="GO:0000329">
    <property type="term" value="C:fungal-type vacuole membrane"/>
    <property type="evidence" value="ECO:0007669"/>
    <property type="project" value="TreeGrafter"/>
</dbReference>
<feature type="transmembrane region" description="Helical" evidence="6">
    <location>
        <begin position="126"/>
        <end position="148"/>
    </location>
</feature>
<dbReference type="InterPro" id="IPR036259">
    <property type="entry name" value="MFS_trans_sf"/>
</dbReference>
<dbReference type="PANTHER" id="PTHR23520:SF5">
    <property type="entry name" value="TRANSPORTER, PUTATIVE (AFU_ORTHOLOGUE AFUA_3G04000)-RELATED"/>
    <property type="match status" value="1"/>
</dbReference>
<accession>A0A9P3CGM3</accession>
<dbReference type="OrthoDB" id="10027823at2759"/>
<evidence type="ECO:0000259" key="7">
    <source>
        <dbReference type="PROSITE" id="PS50850"/>
    </source>
</evidence>
<evidence type="ECO:0000313" key="9">
    <source>
        <dbReference type="Proteomes" id="UP000825890"/>
    </source>
</evidence>
<keyword evidence="4 6" id="KW-0472">Membrane</keyword>
<evidence type="ECO:0000256" key="2">
    <source>
        <dbReference type="ARBA" id="ARBA00022692"/>
    </source>
</evidence>
<dbReference type="SUPFAM" id="SSF103473">
    <property type="entry name" value="MFS general substrate transporter"/>
    <property type="match status" value="1"/>
</dbReference>
<evidence type="ECO:0000256" key="3">
    <source>
        <dbReference type="ARBA" id="ARBA00022989"/>
    </source>
</evidence>
<evidence type="ECO:0000256" key="5">
    <source>
        <dbReference type="SAM" id="MobiDB-lite"/>
    </source>
</evidence>
<name>A0A9P3CGM3_9PEZI</name>
<dbReference type="PANTHER" id="PTHR23520">
    <property type="entry name" value="TRANSPORTER, PUTATIVE (AFU_ORTHOLOGUE AFUA_3G04000)-RELATED"/>
    <property type="match status" value="1"/>
</dbReference>
<evidence type="ECO:0000256" key="4">
    <source>
        <dbReference type="ARBA" id="ARBA00023136"/>
    </source>
</evidence>
<proteinExistence type="predicted"/>
<feature type="compositionally biased region" description="Low complexity" evidence="5">
    <location>
        <begin position="158"/>
        <end position="179"/>
    </location>
</feature>
<keyword evidence="2 6" id="KW-0812">Transmembrane</keyword>
<reference evidence="8 9" key="1">
    <citation type="submission" date="2021-01" db="EMBL/GenBank/DDBJ databases">
        <title>Cercospora kikuchii MAFF 305040 whole genome shotgun sequence.</title>
        <authorList>
            <person name="Kashiwa T."/>
            <person name="Suzuki T."/>
        </authorList>
    </citation>
    <scope>NUCLEOTIDE SEQUENCE [LARGE SCALE GENOMIC DNA]</scope>
    <source>
        <strain evidence="8 9">MAFF 305040</strain>
    </source>
</reference>
<dbReference type="InterPro" id="IPR011701">
    <property type="entry name" value="MFS"/>
</dbReference>
<dbReference type="PROSITE" id="PS00216">
    <property type="entry name" value="SUGAR_TRANSPORT_1"/>
    <property type="match status" value="1"/>
</dbReference>
<comment type="subcellular location">
    <subcellularLocation>
        <location evidence="1">Membrane</location>
        <topology evidence="1">Multi-pass membrane protein</topology>
    </subcellularLocation>
</comment>
<dbReference type="Pfam" id="PF07690">
    <property type="entry name" value="MFS_1"/>
    <property type="match status" value="1"/>
</dbReference>
<keyword evidence="9" id="KW-1185">Reference proteome</keyword>
<evidence type="ECO:0000313" key="8">
    <source>
        <dbReference type="EMBL" id="GIZ42867.1"/>
    </source>
</evidence>
<dbReference type="GeneID" id="68291692"/>
<gene>
    <name evidence="8" type="ORF">CKM354_000611700</name>
</gene>
<dbReference type="AlphaFoldDB" id="A0A9P3CGM3"/>
<feature type="transmembrane region" description="Helical" evidence="6">
    <location>
        <begin position="235"/>
        <end position="254"/>
    </location>
</feature>
<evidence type="ECO:0000256" key="6">
    <source>
        <dbReference type="SAM" id="Phobius"/>
    </source>
</evidence>
<dbReference type="GO" id="GO:0022857">
    <property type="term" value="F:transmembrane transporter activity"/>
    <property type="evidence" value="ECO:0007669"/>
    <property type="project" value="InterPro"/>
</dbReference>
<sequence>MTATLFGDMIISIGTALAADKIGRRWMLAMGSLLMALSGAAFATCNTFWILLIASILGVISPSGGDVGPFKCIEESTISHLIPFDNLNATLAWYYTLGTFGASAGLSGTGWLLQILQDRGMLVVDAYRTIFWIYTALGAFKTLLTAFLSKGCEVSERSQGSTTGDTTLSSTETEPLLESTKQKIAPPLSTAAQTQQFLMRFCPILILDNVGTGLSMDSWLTYFVSRTFPSVSNGILGSVFSLCAIIVSFSNILAIPVVSQIGILPTMIFGHVLASLFLMGLPLAWNFKSAVGFLVARAVFLDFDQATRQSFIAQSIPPSNRTAALGIINVVRTLAQSIGPSLTGILAQREDLGFSFVLAGLVKLAYDVLLAVVFLSGN</sequence>
<dbReference type="InterPro" id="IPR020846">
    <property type="entry name" value="MFS_dom"/>
</dbReference>
<dbReference type="Proteomes" id="UP000825890">
    <property type="component" value="Unassembled WGS sequence"/>
</dbReference>
<dbReference type="RefSeq" id="XP_044657354.1">
    <property type="nucleotide sequence ID" value="XM_044801419.1"/>
</dbReference>
<keyword evidence="3 6" id="KW-1133">Transmembrane helix</keyword>
<feature type="transmembrane region" description="Helical" evidence="6">
    <location>
        <begin position="92"/>
        <end position="114"/>
    </location>
</feature>
<dbReference type="InterPro" id="IPR005829">
    <property type="entry name" value="Sugar_transporter_CS"/>
</dbReference>
<evidence type="ECO:0000256" key="1">
    <source>
        <dbReference type="ARBA" id="ARBA00004141"/>
    </source>
</evidence>
<organism evidence="8 9">
    <name type="scientific">Cercospora kikuchii</name>
    <dbReference type="NCBI Taxonomy" id="84275"/>
    <lineage>
        <taxon>Eukaryota</taxon>
        <taxon>Fungi</taxon>
        <taxon>Dikarya</taxon>
        <taxon>Ascomycota</taxon>
        <taxon>Pezizomycotina</taxon>
        <taxon>Dothideomycetes</taxon>
        <taxon>Dothideomycetidae</taxon>
        <taxon>Mycosphaerellales</taxon>
        <taxon>Mycosphaerellaceae</taxon>
        <taxon>Cercospora</taxon>
    </lineage>
</organism>
<feature type="transmembrane region" description="Helical" evidence="6">
    <location>
        <begin position="33"/>
        <end position="60"/>
    </location>
</feature>
<protein>
    <recommendedName>
        <fullName evidence="7">Major facilitator superfamily (MFS) profile domain-containing protein</fullName>
    </recommendedName>
</protein>
<dbReference type="Gene3D" id="1.20.1250.20">
    <property type="entry name" value="MFS general substrate transporter like domains"/>
    <property type="match status" value="1"/>
</dbReference>
<feature type="domain" description="Major facilitator superfamily (MFS) profile" evidence="7">
    <location>
        <begin position="1"/>
        <end position="378"/>
    </location>
</feature>
<dbReference type="PROSITE" id="PS50850">
    <property type="entry name" value="MFS"/>
    <property type="match status" value="1"/>
</dbReference>
<dbReference type="EMBL" id="BOLY01000003">
    <property type="protein sequence ID" value="GIZ42867.1"/>
    <property type="molecule type" value="Genomic_DNA"/>
</dbReference>
<feature type="transmembrane region" description="Helical" evidence="6">
    <location>
        <begin position="261"/>
        <end position="285"/>
    </location>
</feature>
<feature type="transmembrane region" description="Helical" evidence="6">
    <location>
        <begin position="352"/>
        <end position="375"/>
    </location>
</feature>
<comment type="caution">
    <text evidence="8">The sequence shown here is derived from an EMBL/GenBank/DDBJ whole genome shotgun (WGS) entry which is preliminary data.</text>
</comment>
<feature type="region of interest" description="Disordered" evidence="5">
    <location>
        <begin position="156"/>
        <end position="180"/>
    </location>
</feature>